<dbReference type="AlphaFoldDB" id="A0A918LHY7"/>
<dbReference type="PANTHER" id="PTHR35894:SF1">
    <property type="entry name" value="PHOSPHORIBULOKINASE _ URIDINE KINASE FAMILY"/>
    <property type="match status" value="1"/>
</dbReference>
<evidence type="ECO:0008006" key="3">
    <source>
        <dbReference type="Google" id="ProtNLM"/>
    </source>
</evidence>
<organism evidence="1 2">
    <name type="scientific">Actinokineospora fastidiosa</name>
    <dbReference type="NCBI Taxonomy" id="1816"/>
    <lineage>
        <taxon>Bacteria</taxon>
        <taxon>Bacillati</taxon>
        <taxon>Actinomycetota</taxon>
        <taxon>Actinomycetes</taxon>
        <taxon>Pseudonocardiales</taxon>
        <taxon>Pseudonocardiaceae</taxon>
        <taxon>Actinokineospora</taxon>
    </lineage>
</organism>
<reference evidence="1" key="1">
    <citation type="journal article" date="2014" name="Int. J. Syst. Evol. Microbiol.">
        <title>Complete genome sequence of Corynebacterium casei LMG S-19264T (=DSM 44701T), isolated from a smear-ripened cheese.</title>
        <authorList>
            <consortium name="US DOE Joint Genome Institute (JGI-PGF)"/>
            <person name="Walter F."/>
            <person name="Albersmeier A."/>
            <person name="Kalinowski J."/>
            <person name="Ruckert C."/>
        </authorList>
    </citation>
    <scope>NUCLEOTIDE SEQUENCE</scope>
    <source>
        <strain evidence="1">JCM 3276</strain>
    </source>
</reference>
<gene>
    <name evidence="1" type="ORF">GCM10010171_53950</name>
</gene>
<protein>
    <recommendedName>
        <fullName evidence="3">AAA+ ATPase domain-containing protein</fullName>
    </recommendedName>
</protein>
<evidence type="ECO:0000313" key="1">
    <source>
        <dbReference type="EMBL" id="GGS52098.1"/>
    </source>
</evidence>
<accession>A0A918LHY7</accession>
<dbReference type="SUPFAM" id="SSF52540">
    <property type="entry name" value="P-loop containing nucleoside triphosphate hydrolases"/>
    <property type="match status" value="1"/>
</dbReference>
<reference evidence="1" key="2">
    <citation type="submission" date="2020-09" db="EMBL/GenBank/DDBJ databases">
        <authorList>
            <person name="Sun Q."/>
            <person name="Ohkuma M."/>
        </authorList>
    </citation>
    <scope>NUCLEOTIDE SEQUENCE</scope>
    <source>
        <strain evidence="1">JCM 3276</strain>
    </source>
</reference>
<dbReference type="InterPro" id="IPR052026">
    <property type="entry name" value="ExeA_AAA_ATPase_DNA-bind"/>
</dbReference>
<proteinExistence type="predicted"/>
<dbReference type="RefSeq" id="WP_189213406.1">
    <property type="nucleotide sequence ID" value="NZ_BMRB01000006.1"/>
</dbReference>
<dbReference type="EMBL" id="BMRB01000006">
    <property type="protein sequence ID" value="GGS52098.1"/>
    <property type="molecule type" value="Genomic_DNA"/>
</dbReference>
<dbReference type="Proteomes" id="UP000660680">
    <property type="component" value="Unassembled WGS sequence"/>
</dbReference>
<name>A0A918LHY7_9PSEU</name>
<keyword evidence="2" id="KW-1185">Reference proteome</keyword>
<comment type="caution">
    <text evidence="1">The sequence shown here is derived from an EMBL/GenBank/DDBJ whole genome shotgun (WGS) entry which is preliminary data.</text>
</comment>
<dbReference type="PANTHER" id="PTHR35894">
    <property type="entry name" value="GENERAL SECRETION PATHWAY PROTEIN A-RELATED"/>
    <property type="match status" value="1"/>
</dbReference>
<evidence type="ECO:0000313" key="2">
    <source>
        <dbReference type="Proteomes" id="UP000660680"/>
    </source>
</evidence>
<dbReference type="InterPro" id="IPR027417">
    <property type="entry name" value="P-loop_NTPase"/>
</dbReference>
<sequence>MSTGGHALRRNPFRSTAVADTALIGRDPNGVETNVDTAAQQRVLAPLRAYLAGEDGHRGNGTTIVVSGDYGTGKTHLLVRMVDEALAAIGEPGRALYVVAGEDGFLALFRNFLKAVTKDELVRQVSQYYADAVQAELAANDVPHAGLAGRADTSEVEREYDVLSSVVNRRVHENLARVTDNADFTTALSLLMRDKRLADPVWEWLNGAEPPVALRNRRVQHRIDNDLAALDALGVLALVLGGRDQKFVLAVDEMSDIFARSDTPRERLMEAFRVLLETAKRSGACFILCGLPDLMESLSPKVRERVGVHVELGGFTENDIIEFILRSHERTFGERRFAPFAEHAQRTIRDFTRGNPRQVVRLLHRAFALAGAGHPDAGPTELPEITHDVLYQAASLLTPPTFDTVVDEIRMVAAQHGWPIRQEQTLALDPHAWAEFRVESGHRDGDFAVLVARSLLSDTEIRRFVDWVAAVRGTEENRPIALVTVGTPSNSALVAVRQVLHAEPIVRRTTFQADLTAALSAGPVPVHPGQGALAHVSRTLDEIKAMLATGAHGRELNPRAIAQEIAAYLAPARPEPRADELPDPVADLFTLAEDRLSALLAIEPRVRAAFDRGGYDSAAAFRSRFFEPAARQAIGAAAVMGVFLHGFRVRLARWFHESGDDHALAAICETYQAMEDWVPLSDLAPLAAVVDAPVPAIGASTAVEQAIGTLTGFAAKVRDAALDAASERA</sequence>